<evidence type="ECO:0000313" key="4">
    <source>
        <dbReference type="Proteomes" id="UP000613740"/>
    </source>
</evidence>
<proteinExistence type="predicted"/>
<keyword evidence="2" id="KW-0732">Signal</keyword>
<comment type="caution">
    <text evidence="3">The sequence shown here is derived from an EMBL/GenBank/DDBJ whole genome shotgun (WGS) entry which is preliminary data.</text>
</comment>
<feature type="signal peptide" evidence="2">
    <location>
        <begin position="1"/>
        <end position="24"/>
    </location>
</feature>
<accession>A0A835SHZ4</accession>
<organism evidence="3 4">
    <name type="scientific">Chlamydomonas schloesseri</name>
    <dbReference type="NCBI Taxonomy" id="2026947"/>
    <lineage>
        <taxon>Eukaryota</taxon>
        <taxon>Viridiplantae</taxon>
        <taxon>Chlorophyta</taxon>
        <taxon>core chlorophytes</taxon>
        <taxon>Chlorophyceae</taxon>
        <taxon>CS clade</taxon>
        <taxon>Chlamydomonadales</taxon>
        <taxon>Chlamydomonadaceae</taxon>
        <taxon>Chlamydomonas</taxon>
    </lineage>
</organism>
<feature type="compositionally biased region" description="Pro residues" evidence="1">
    <location>
        <begin position="571"/>
        <end position="644"/>
    </location>
</feature>
<dbReference type="EMBL" id="JAEHOD010000111">
    <property type="protein sequence ID" value="KAG2425896.1"/>
    <property type="molecule type" value="Genomic_DNA"/>
</dbReference>
<evidence type="ECO:0000256" key="2">
    <source>
        <dbReference type="SAM" id="SignalP"/>
    </source>
</evidence>
<feature type="region of interest" description="Disordered" evidence="1">
    <location>
        <begin position="66"/>
        <end position="91"/>
    </location>
</feature>
<feature type="region of interest" description="Disordered" evidence="1">
    <location>
        <begin position="181"/>
        <end position="236"/>
    </location>
</feature>
<feature type="region of interest" description="Disordered" evidence="1">
    <location>
        <begin position="571"/>
        <end position="662"/>
    </location>
</feature>
<name>A0A835SHZ4_9CHLO</name>
<evidence type="ECO:0000313" key="3">
    <source>
        <dbReference type="EMBL" id="KAG2425896.1"/>
    </source>
</evidence>
<dbReference type="Gene3D" id="2.160.20.80">
    <property type="entry name" value="E3 ubiquitin-protein ligase SopA"/>
    <property type="match status" value="1"/>
</dbReference>
<sequence>MTIRHCRSFLALAILSLLLLDVSANSAQSRSSFAIPTAATTSSGPLSSIAGATELPASIARASQPSPITAAAQPGPSQSSTCPSIPVTTPSVSGATLSGATLARATLTRATHSCATFSSAALSYAALSYAALSRAALSGAALSGAALAGAALAGREQQPTVAVSSQPVAAVSNPGHRNATAAVATASETGPTRAPPRAPPPSPSPPLPPPFPPSPAPPSPPPPPRPPPLPPYPPEDLNVLPGPFPCAWAELDGGDTRVRRFLFPPSPDPSLANIPGLQYKIEAAGAQPSTPVAVCATAAACTTPQAAAAAASSGAALILPAASAATLGTSAPALPLVNGTRALVASESQPAGVYVLAASDGAGTAYSVDVCTRVPADTRCPDFFGVMSVLRPAAALPTAANTSLGAPYGAIRSPLSWSPAAAQAAAAAADSPLAVLTSACTPPPGVDASRKLVYSWGWDFTGLPPSLAASGFVAVYRRYPLTRMAPGSYVVQMLKPAAVRLAVIVRVLDSNPDVAGTPLGVREVVAVADSPSFVVPGGNVTDVTFVFVVPPVVQLDNVAAMSAAISMTWRPAPPSPPPAPPLPPSPPPPSPEPPSPEPPSPSPPPPSPPPVPPMPPLPPSPPPSPPQPPSPPPEPPAPPSPPPGNVQRGQEGAATCRGGGVPGWGLLALLAAFAWAAQRH</sequence>
<evidence type="ECO:0000256" key="1">
    <source>
        <dbReference type="SAM" id="MobiDB-lite"/>
    </source>
</evidence>
<feature type="chain" id="PRO_5032635097" evidence="2">
    <location>
        <begin position="25"/>
        <end position="680"/>
    </location>
</feature>
<dbReference type="AlphaFoldDB" id="A0A835SHZ4"/>
<gene>
    <name evidence="3" type="ORF">HYH02_014897</name>
</gene>
<feature type="compositionally biased region" description="Polar residues" evidence="1">
    <location>
        <begin position="75"/>
        <end position="91"/>
    </location>
</feature>
<reference evidence="3" key="1">
    <citation type="journal article" date="2020" name="bioRxiv">
        <title>Comparative genomics of Chlamydomonas.</title>
        <authorList>
            <person name="Craig R.J."/>
            <person name="Hasan A.R."/>
            <person name="Ness R.W."/>
            <person name="Keightley P.D."/>
        </authorList>
    </citation>
    <scope>NUCLEOTIDE SEQUENCE</scope>
    <source>
        <strain evidence="3">CCAP 11/173</strain>
    </source>
</reference>
<dbReference type="OrthoDB" id="545273at2759"/>
<feature type="compositionally biased region" description="Pro residues" evidence="1">
    <location>
        <begin position="193"/>
        <end position="234"/>
    </location>
</feature>
<dbReference type="SUPFAM" id="SSF141571">
    <property type="entry name" value="Pentapeptide repeat-like"/>
    <property type="match status" value="1"/>
</dbReference>
<dbReference type="Proteomes" id="UP000613740">
    <property type="component" value="Unassembled WGS sequence"/>
</dbReference>
<keyword evidence="4" id="KW-1185">Reference proteome</keyword>
<protein>
    <submittedName>
        <fullName evidence="3">Uncharacterized protein</fullName>
    </submittedName>
</protein>